<proteinExistence type="predicted"/>
<protein>
    <submittedName>
        <fullName evidence="3">Disulfide bond formation protein DsbA</fullName>
    </submittedName>
</protein>
<dbReference type="CDD" id="cd03024">
    <property type="entry name" value="DsbA_FrnE"/>
    <property type="match status" value="1"/>
</dbReference>
<evidence type="ECO:0000259" key="2">
    <source>
        <dbReference type="Pfam" id="PF01323"/>
    </source>
</evidence>
<dbReference type="InterPro" id="IPR001853">
    <property type="entry name" value="DSBA-like_thioredoxin_dom"/>
</dbReference>
<dbReference type="PANTHER" id="PTHR13887">
    <property type="entry name" value="GLUTATHIONE S-TRANSFERASE KAPPA"/>
    <property type="match status" value="1"/>
</dbReference>
<evidence type="ECO:0000313" key="3">
    <source>
        <dbReference type="EMBL" id="PRI10133.1"/>
    </source>
</evidence>
<dbReference type="PANTHER" id="PTHR13887:SF41">
    <property type="entry name" value="THIOREDOXIN SUPERFAMILY PROTEIN"/>
    <property type="match status" value="1"/>
</dbReference>
<dbReference type="GO" id="GO:0016491">
    <property type="term" value="F:oxidoreductase activity"/>
    <property type="evidence" value="ECO:0007669"/>
    <property type="project" value="InterPro"/>
</dbReference>
<dbReference type="Proteomes" id="UP000238650">
    <property type="component" value="Unassembled WGS sequence"/>
</dbReference>
<accession>A0A2S9QKM3</accession>
<comment type="caution">
    <text evidence="3">The sequence shown here is derived from an EMBL/GenBank/DDBJ whole genome shotgun (WGS) entry which is preliminary data.</text>
</comment>
<feature type="compositionally biased region" description="Acidic residues" evidence="1">
    <location>
        <begin position="244"/>
        <end position="253"/>
    </location>
</feature>
<evidence type="ECO:0000256" key="1">
    <source>
        <dbReference type="SAM" id="MobiDB-lite"/>
    </source>
</evidence>
<dbReference type="OrthoDB" id="9799122at2"/>
<dbReference type="Gene3D" id="3.40.30.10">
    <property type="entry name" value="Glutaredoxin"/>
    <property type="match status" value="1"/>
</dbReference>
<dbReference type="EMBL" id="MWZD01000023">
    <property type="protein sequence ID" value="PRI10133.1"/>
    <property type="molecule type" value="Genomic_DNA"/>
</dbReference>
<feature type="region of interest" description="Disordered" evidence="1">
    <location>
        <begin position="221"/>
        <end position="253"/>
    </location>
</feature>
<keyword evidence="4" id="KW-1185">Reference proteome</keyword>
<dbReference type="InterPro" id="IPR036249">
    <property type="entry name" value="Thioredoxin-like_sf"/>
</dbReference>
<feature type="compositionally biased region" description="Low complexity" evidence="1">
    <location>
        <begin position="221"/>
        <end position="232"/>
    </location>
</feature>
<dbReference type="RefSeq" id="WP_105806341.1">
    <property type="nucleotide sequence ID" value="NZ_MWZD01000023.1"/>
</dbReference>
<feature type="domain" description="DSBA-like thioredoxin" evidence="2">
    <location>
        <begin position="6"/>
        <end position="211"/>
    </location>
</feature>
<gene>
    <name evidence="3" type="ORF">B4915_13455</name>
</gene>
<evidence type="ECO:0000313" key="4">
    <source>
        <dbReference type="Proteomes" id="UP000238650"/>
    </source>
</evidence>
<reference evidence="3 4" key="1">
    <citation type="journal article" date="2017" name="New Microbes New Infect">
        <title>Genome sequence of 'Leucobacter massiliensis' sp. nov. isolated from human pharynx after travel to the 2014 Hajj.</title>
        <authorList>
            <person name="Leangapichart T."/>
            <person name="Gautret P."/>
            <person name="Nguyen T.T."/>
            <person name="Armstrong N."/>
            <person name="Rolain J.M."/>
        </authorList>
    </citation>
    <scope>NUCLEOTIDE SEQUENCE [LARGE SCALE GENOMIC DNA]</scope>
    <source>
        <strain evidence="3 4">122RC15</strain>
    </source>
</reference>
<organism evidence="3 4">
    <name type="scientific">Leucobacter massiliensis</name>
    <dbReference type="NCBI Taxonomy" id="1686285"/>
    <lineage>
        <taxon>Bacteria</taxon>
        <taxon>Bacillati</taxon>
        <taxon>Actinomycetota</taxon>
        <taxon>Actinomycetes</taxon>
        <taxon>Micrococcales</taxon>
        <taxon>Microbacteriaceae</taxon>
        <taxon>Leucobacter</taxon>
    </lineage>
</organism>
<name>A0A2S9QKM3_9MICO</name>
<sequence length="253" mass="27159">MSEKIRVDIWSDIACPWCYIGKHRFEAGVAALRERHPDVEVEVESHSFELAPDTPLDFTGSEVDFLVAHKGMPAAQVEQMLGQMTELGAAEGLGFAFDRVRHTNTHRAHRILHLAKDEGVQAAVQERLFRAYFAEGENLADPTVLARVGAEAGLDPEAVLAALDSEEYGAAVERDITRARMMGVSGVPFFLIDQKYGVSGAQSAEAFAGAFEQVLGLRAEAGSAPSGSAPAENADSSEAGEATETIETEEARA</sequence>
<dbReference type="SUPFAM" id="SSF52833">
    <property type="entry name" value="Thioredoxin-like"/>
    <property type="match status" value="1"/>
</dbReference>
<dbReference type="AlphaFoldDB" id="A0A2S9QKM3"/>
<dbReference type="Pfam" id="PF01323">
    <property type="entry name" value="DSBA"/>
    <property type="match status" value="1"/>
</dbReference>